<evidence type="ECO:0000256" key="2">
    <source>
        <dbReference type="ARBA" id="ARBA00035108"/>
    </source>
</evidence>
<keyword evidence="1" id="KW-0304">Gas vesicle</keyword>
<name>A0A951QES4_9CYAN</name>
<dbReference type="InterPro" id="IPR009430">
    <property type="entry name" value="GvpL/GvpF"/>
</dbReference>
<dbReference type="GO" id="GO:0031411">
    <property type="term" value="C:gas vesicle"/>
    <property type="evidence" value="ECO:0007669"/>
    <property type="project" value="UniProtKB-SubCell"/>
</dbReference>
<reference evidence="4" key="1">
    <citation type="submission" date="2021-05" db="EMBL/GenBank/DDBJ databases">
        <authorList>
            <person name="Pietrasiak N."/>
            <person name="Ward R."/>
            <person name="Stajich J.E."/>
            <person name="Kurbessoian T."/>
        </authorList>
    </citation>
    <scope>NUCLEOTIDE SEQUENCE</scope>
    <source>
        <strain evidence="4">UHER 2000/2452</strain>
    </source>
</reference>
<comment type="similarity">
    <text evidence="3">Belongs to the gas vesicle GvpF/GvpL family.</text>
</comment>
<sequence length="230" mass="26245">MLYTYAFLPNLPRSLELPFGIAAAVELLQVDDLAAIVEPHLAAETLHENDDRLMQAVVAHDRVIRQMFQQTSLLPLRFGTQFVSRQGLVEHLEAHQSDYVAKLERFEGRAEYLLKLASVSLVEAPIAPDLKGKQYFLAKKEAYQAQVDWQQQQQIELQAIAEAIAGQYSDWVRGDSGAAQGDALSKVERFYILGDRVPERWLYEQLSVWQRQHSAWEISLEAPLPPYHFV</sequence>
<proteinExistence type="inferred from homology"/>
<accession>A0A951QES4</accession>
<dbReference type="PANTHER" id="PTHR36852:SF1">
    <property type="entry name" value="PROTEIN GVPL 2"/>
    <property type="match status" value="1"/>
</dbReference>
<evidence type="ECO:0000256" key="3">
    <source>
        <dbReference type="ARBA" id="ARBA00035643"/>
    </source>
</evidence>
<dbReference type="EMBL" id="JAHHHD010000049">
    <property type="protein sequence ID" value="MBW4661902.1"/>
    <property type="molecule type" value="Genomic_DNA"/>
</dbReference>
<comment type="caution">
    <text evidence="4">The sequence shown here is derived from an EMBL/GenBank/DDBJ whole genome shotgun (WGS) entry which is preliminary data.</text>
</comment>
<dbReference type="PANTHER" id="PTHR36852">
    <property type="entry name" value="PROTEIN GVPL 2"/>
    <property type="match status" value="1"/>
</dbReference>
<gene>
    <name evidence="4" type="ORF">KME15_24825</name>
</gene>
<evidence type="ECO:0000256" key="1">
    <source>
        <dbReference type="ARBA" id="ARBA00022987"/>
    </source>
</evidence>
<protein>
    <submittedName>
        <fullName evidence="4">GvpL/GvpF family gas vesicle protein</fullName>
    </submittedName>
</protein>
<dbReference type="Proteomes" id="UP000757435">
    <property type="component" value="Unassembled WGS sequence"/>
</dbReference>
<comment type="subcellular location">
    <subcellularLocation>
        <location evidence="2">Gas vesicle</location>
    </subcellularLocation>
</comment>
<evidence type="ECO:0000313" key="4">
    <source>
        <dbReference type="EMBL" id="MBW4661902.1"/>
    </source>
</evidence>
<evidence type="ECO:0000313" key="5">
    <source>
        <dbReference type="Proteomes" id="UP000757435"/>
    </source>
</evidence>
<dbReference type="AlphaFoldDB" id="A0A951QES4"/>
<reference evidence="4" key="2">
    <citation type="journal article" date="2022" name="Microbiol. Resour. Announc.">
        <title>Metagenome Sequencing to Explore Phylogenomics of Terrestrial Cyanobacteria.</title>
        <authorList>
            <person name="Ward R.D."/>
            <person name="Stajich J.E."/>
            <person name="Johansen J.R."/>
            <person name="Huntemann M."/>
            <person name="Clum A."/>
            <person name="Foster B."/>
            <person name="Foster B."/>
            <person name="Roux S."/>
            <person name="Palaniappan K."/>
            <person name="Varghese N."/>
            <person name="Mukherjee S."/>
            <person name="Reddy T.B.K."/>
            <person name="Daum C."/>
            <person name="Copeland A."/>
            <person name="Chen I.A."/>
            <person name="Ivanova N.N."/>
            <person name="Kyrpides N.C."/>
            <person name="Shapiro N."/>
            <person name="Eloe-Fadrosh E.A."/>
            <person name="Pietrasiak N."/>
        </authorList>
    </citation>
    <scope>NUCLEOTIDE SEQUENCE</scope>
    <source>
        <strain evidence="4">UHER 2000/2452</strain>
    </source>
</reference>
<dbReference type="GO" id="GO:0031412">
    <property type="term" value="P:gas vesicle organization"/>
    <property type="evidence" value="ECO:0007669"/>
    <property type="project" value="InterPro"/>
</dbReference>
<dbReference type="Pfam" id="PF06386">
    <property type="entry name" value="GvpL_GvpF"/>
    <property type="match status" value="1"/>
</dbReference>
<organism evidence="4 5">
    <name type="scientific">Drouetiella hepatica Uher 2000/2452</name>
    <dbReference type="NCBI Taxonomy" id="904376"/>
    <lineage>
        <taxon>Bacteria</taxon>
        <taxon>Bacillati</taxon>
        <taxon>Cyanobacteriota</taxon>
        <taxon>Cyanophyceae</taxon>
        <taxon>Oculatellales</taxon>
        <taxon>Oculatellaceae</taxon>
        <taxon>Drouetiella</taxon>
    </lineage>
</organism>